<organism evidence="1 2">
    <name type="scientific">Candidatus Nitrosocosmicus arcticus</name>
    <dbReference type="NCBI Taxonomy" id="2035267"/>
    <lineage>
        <taxon>Archaea</taxon>
        <taxon>Nitrososphaerota</taxon>
        <taxon>Nitrososphaeria</taxon>
        <taxon>Nitrososphaerales</taxon>
        <taxon>Nitrososphaeraceae</taxon>
        <taxon>Candidatus Nitrosocosmicus</taxon>
    </lineage>
</organism>
<protein>
    <submittedName>
        <fullName evidence="1">Uncharacterized protein</fullName>
    </submittedName>
</protein>
<comment type="caution">
    <text evidence="1">The sequence shown here is derived from an EMBL/GenBank/DDBJ whole genome shotgun (WGS) entry which is preliminary data.</text>
</comment>
<evidence type="ECO:0000313" key="2">
    <source>
        <dbReference type="Proteomes" id="UP000315289"/>
    </source>
</evidence>
<accession>A0A557SYL0</accession>
<keyword evidence="2" id="KW-1185">Reference proteome</keyword>
<dbReference type="EMBL" id="VOAH01000001">
    <property type="protein sequence ID" value="TVP41688.1"/>
    <property type="molecule type" value="Genomic_DNA"/>
</dbReference>
<reference evidence="1 2" key="1">
    <citation type="journal article" date="2019" name="Front. Microbiol.">
        <title>Ammonia Oxidation by the Arctic Terrestrial Thaumarchaeote Candidatus Nitrosocosmicus arcticus Is Stimulated by Increasing Temperatures.</title>
        <authorList>
            <person name="Alves R.J.E."/>
            <person name="Kerou M."/>
            <person name="Zappe A."/>
            <person name="Bittner R."/>
            <person name="Abby S.S."/>
            <person name="Schmidt H.A."/>
            <person name="Pfeifer K."/>
            <person name="Schleper C."/>
        </authorList>
    </citation>
    <scope>NUCLEOTIDE SEQUENCE [LARGE SCALE GENOMIC DNA]</scope>
    <source>
        <strain evidence="1 2">Kfb</strain>
    </source>
</reference>
<proteinExistence type="predicted"/>
<dbReference type="Proteomes" id="UP000315289">
    <property type="component" value="Unassembled WGS sequence"/>
</dbReference>
<dbReference type="AlphaFoldDB" id="A0A557SYL0"/>
<gene>
    <name evidence="1" type="ORF">NARC_10094</name>
</gene>
<sequence>MINRIDKSTAKNYPIANLNSERSANSVINYLVVNLEFPKGNSYR</sequence>
<evidence type="ECO:0000313" key="1">
    <source>
        <dbReference type="EMBL" id="TVP41688.1"/>
    </source>
</evidence>
<name>A0A557SYL0_9ARCH</name>